<name>A0A0G2GX71_9PEZI</name>
<reference evidence="2 3" key="2">
    <citation type="submission" date="2015-05" db="EMBL/GenBank/DDBJ databases">
        <title>Distinctive expansion of gene families associated with plant cell wall degradation and secondary metabolism in the genomes of grapevine trunk pathogens.</title>
        <authorList>
            <person name="Lawrence D.P."/>
            <person name="Travadon R."/>
            <person name="Rolshausen P.E."/>
            <person name="Baumgartner K."/>
        </authorList>
    </citation>
    <scope>NUCLEOTIDE SEQUENCE [LARGE SCALE GENOMIC DNA]</scope>
    <source>
        <strain evidence="2">DS831</strain>
    </source>
</reference>
<dbReference type="Gene3D" id="1.20.1280.140">
    <property type="match status" value="1"/>
</dbReference>
<sequence length="191" mass="19628">MRLSPITLLFAAAAAAASPPLTKRIDIITADTLIQDITNIHTGVLANTRATEAYSGSGGLLTSLIQGAPVLATVGAIHVANRKGFADANLSPAISQPDTVRVFQHTQDTVAVSIPASVQALKAKRTAFEADGMGAVVVASLRLLLNDHDTFSAALTAKAYVGNETLTAQGEAIVDAIHDAIQSGIDAFNSA</sequence>
<accession>A0A0G2GX71</accession>
<dbReference type="InterPro" id="IPR021054">
    <property type="entry name" value="Cell_wall_mannoprotein_1"/>
</dbReference>
<protein>
    <submittedName>
        <fullName evidence="2">Putative cell wall galactomannoprotein</fullName>
    </submittedName>
</protein>
<gene>
    <name evidence="2" type="ORF">UCDDS831_g00662</name>
</gene>
<dbReference type="PANTHER" id="PTHR38123:SF5">
    <property type="entry name" value="CELL WALL GALACTOMANNOPROTEIN"/>
    <property type="match status" value="1"/>
</dbReference>
<evidence type="ECO:0000256" key="1">
    <source>
        <dbReference type="SAM" id="SignalP"/>
    </source>
</evidence>
<proteinExistence type="predicted"/>
<dbReference type="Proteomes" id="UP000034182">
    <property type="component" value="Unassembled WGS sequence"/>
</dbReference>
<dbReference type="PANTHER" id="PTHR38123">
    <property type="entry name" value="CELL WALL SERINE-THREONINE-RICH GALACTOMANNOPROTEIN MP1 (AFU_ORTHOLOGUE AFUA_4G03240)"/>
    <property type="match status" value="1"/>
</dbReference>
<feature type="chain" id="PRO_5002544842" evidence="1">
    <location>
        <begin position="18"/>
        <end position="191"/>
    </location>
</feature>
<dbReference type="Pfam" id="PF12296">
    <property type="entry name" value="HsbA"/>
    <property type="match status" value="1"/>
</dbReference>
<comment type="caution">
    <text evidence="2">The sequence shown here is derived from an EMBL/GenBank/DDBJ whole genome shotgun (WGS) entry which is preliminary data.</text>
</comment>
<evidence type="ECO:0000313" key="2">
    <source>
        <dbReference type="EMBL" id="KKY27798.1"/>
    </source>
</evidence>
<evidence type="ECO:0000313" key="3">
    <source>
        <dbReference type="Proteomes" id="UP000034182"/>
    </source>
</evidence>
<reference evidence="2 3" key="1">
    <citation type="submission" date="2015-03" db="EMBL/GenBank/DDBJ databases">
        <authorList>
            <person name="Morales-Cruz A."/>
            <person name="Amrine K.C."/>
            <person name="Cantu D."/>
        </authorList>
    </citation>
    <scope>NUCLEOTIDE SEQUENCE [LARGE SCALE GENOMIC DNA]</scope>
    <source>
        <strain evidence="2">DS831</strain>
    </source>
</reference>
<dbReference type="EMBL" id="LAQI01000018">
    <property type="protein sequence ID" value="KKY27798.1"/>
    <property type="molecule type" value="Genomic_DNA"/>
</dbReference>
<dbReference type="AlphaFoldDB" id="A0A0G2GX71"/>
<keyword evidence="1" id="KW-0732">Signal</keyword>
<organism evidence="2 3">
    <name type="scientific">Diplodia seriata</name>
    <dbReference type="NCBI Taxonomy" id="420778"/>
    <lineage>
        <taxon>Eukaryota</taxon>
        <taxon>Fungi</taxon>
        <taxon>Dikarya</taxon>
        <taxon>Ascomycota</taxon>
        <taxon>Pezizomycotina</taxon>
        <taxon>Dothideomycetes</taxon>
        <taxon>Dothideomycetes incertae sedis</taxon>
        <taxon>Botryosphaeriales</taxon>
        <taxon>Botryosphaeriaceae</taxon>
        <taxon>Diplodia</taxon>
    </lineage>
</organism>
<dbReference type="GO" id="GO:0005576">
    <property type="term" value="C:extracellular region"/>
    <property type="evidence" value="ECO:0007669"/>
    <property type="project" value="TreeGrafter"/>
</dbReference>
<feature type="signal peptide" evidence="1">
    <location>
        <begin position="1"/>
        <end position="17"/>
    </location>
</feature>